<gene>
    <name evidence="2" type="ORF">FTUN_5227</name>
</gene>
<dbReference type="KEGG" id="ftj:FTUN_5227"/>
<dbReference type="Proteomes" id="UP000503447">
    <property type="component" value="Chromosome"/>
</dbReference>
<reference evidence="3" key="1">
    <citation type="submission" date="2020-05" db="EMBL/GenBank/DDBJ databases">
        <title>Frigoriglobus tundricola gen. nov., sp. nov., a psychrotolerant cellulolytic planctomycete of the family Gemmataceae with two divergent copies of 16S rRNA gene.</title>
        <authorList>
            <person name="Kulichevskaya I.S."/>
            <person name="Ivanova A.A."/>
            <person name="Naumoff D.G."/>
            <person name="Beletsky A.V."/>
            <person name="Rijpstra W.I.C."/>
            <person name="Sinninghe Damste J.S."/>
            <person name="Mardanov A.V."/>
            <person name="Ravin N.V."/>
            <person name="Dedysh S.N."/>
        </authorList>
    </citation>
    <scope>NUCLEOTIDE SEQUENCE [LARGE SCALE GENOMIC DNA]</scope>
    <source>
        <strain evidence="3">PL17</strain>
    </source>
</reference>
<protein>
    <submittedName>
        <fullName evidence="2">Uncharacterized protein</fullName>
    </submittedName>
</protein>
<proteinExistence type="predicted"/>
<organism evidence="2 3">
    <name type="scientific">Frigoriglobus tundricola</name>
    <dbReference type="NCBI Taxonomy" id="2774151"/>
    <lineage>
        <taxon>Bacteria</taxon>
        <taxon>Pseudomonadati</taxon>
        <taxon>Planctomycetota</taxon>
        <taxon>Planctomycetia</taxon>
        <taxon>Gemmatales</taxon>
        <taxon>Gemmataceae</taxon>
        <taxon>Frigoriglobus</taxon>
    </lineage>
</organism>
<dbReference type="AlphaFoldDB" id="A0A6M5YVW2"/>
<evidence type="ECO:0000313" key="3">
    <source>
        <dbReference type="Proteomes" id="UP000503447"/>
    </source>
</evidence>
<accession>A0A6M5YVW2</accession>
<evidence type="ECO:0000256" key="1">
    <source>
        <dbReference type="SAM" id="MobiDB-lite"/>
    </source>
</evidence>
<evidence type="ECO:0000313" key="2">
    <source>
        <dbReference type="EMBL" id="QJW97650.1"/>
    </source>
</evidence>
<name>A0A6M5YVW2_9BACT</name>
<sequence>MTSITNNARVAKAAQNADTTAAEQLLRDMAYVLKLTRRVKDEMTADRARTVSPTTRNAEGALVA</sequence>
<keyword evidence="3" id="KW-1185">Reference proteome</keyword>
<feature type="region of interest" description="Disordered" evidence="1">
    <location>
        <begin position="44"/>
        <end position="64"/>
    </location>
</feature>
<dbReference type="RefSeq" id="WP_171472985.1">
    <property type="nucleotide sequence ID" value="NZ_CP053452.2"/>
</dbReference>
<dbReference type="EMBL" id="CP053452">
    <property type="protein sequence ID" value="QJW97650.1"/>
    <property type="molecule type" value="Genomic_DNA"/>
</dbReference>